<keyword evidence="6" id="KW-0472">Membrane</keyword>
<feature type="region of interest" description="Disordered" evidence="5">
    <location>
        <begin position="1006"/>
        <end position="1027"/>
    </location>
</feature>
<evidence type="ECO:0000313" key="10">
    <source>
        <dbReference type="Proteomes" id="UP000271974"/>
    </source>
</evidence>
<proteinExistence type="predicted"/>
<feature type="compositionally biased region" description="Polar residues" evidence="5">
    <location>
        <begin position="1059"/>
        <end position="1068"/>
    </location>
</feature>
<feature type="compositionally biased region" description="Polar residues" evidence="5">
    <location>
        <begin position="659"/>
        <end position="673"/>
    </location>
</feature>
<evidence type="ECO:0000256" key="6">
    <source>
        <dbReference type="SAM" id="Phobius"/>
    </source>
</evidence>
<evidence type="ECO:0000256" key="5">
    <source>
        <dbReference type="SAM" id="MobiDB-lite"/>
    </source>
</evidence>
<feature type="region of interest" description="Disordered" evidence="5">
    <location>
        <begin position="434"/>
        <end position="460"/>
    </location>
</feature>
<feature type="region of interest" description="Disordered" evidence="5">
    <location>
        <begin position="1607"/>
        <end position="1631"/>
    </location>
</feature>
<feature type="region of interest" description="Disordered" evidence="5">
    <location>
        <begin position="699"/>
        <end position="751"/>
    </location>
</feature>
<evidence type="ECO:0000256" key="4">
    <source>
        <dbReference type="ARBA" id="ARBA00022989"/>
    </source>
</evidence>
<feature type="compositionally biased region" description="Polar residues" evidence="5">
    <location>
        <begin position="1347"/>
        <end position="1361"/>
    </location>
</feature>
<evidence type="ECO:0000256" key="1">
    <source>
        <dbReference type="ARBA" id="ARBA00022536"/>
    </source>
</evidence>
<feature type="compositionally biased region" description="Low complexity" evidence="5">
    <location>
        <begin position="538"/>
        <end position="550"/>
    </location>
</feature>
<dbReference type="EMBL" id="RQTK01000417">
    <property type="protein sequence ID" value="RUS79988.1"/>
    <property type="molecule type" value="Genomic_DNA"/>
</dbReference>
<keyword evidence="7" id="KW-0732">Signal</keyword>
<feature type="compositionally biased region" description="Basic and acidic residues" evidence="5">
    <location>
        <begin position="1507"/>
        <end position="1516"/>
    </location>
</feature>
<protein>
    <recommendedName>
        <fullName evidence="8">Notch ligand N-terminal domain-containing protein</fullName>
    </recommendedName>
</protein>
<feature type="compositionally biased region" description="Basic and acidic residues" evidence="5">
    <location>
        <begin position="1046"/>
        <end position="1058"/>
    </location>
</feature>
<accession>A0A433TEJ2</accession>
<dbReference type="GO" id="GO:0007219">
    <property type="term" value="P:Notch signaling pathway"/>
    <property type="evidence" value="ECO:0007669"/>
    <property type="project" value="InterPro"/>
</dbReference>
<feature type="compositionally biased region" description="Basic and acidic residues" evidence="5">
    <location>
        <begin position="636"/>
        <end position="646"/>
    </location>
</feature>
<feature type="region of interest" description="Disordered" evidence="5">
    <location>
        <begin position="1337"/>
        <end position="1361"/>
    </location>
</feature>
<reference evidence="9 10" key="1">
    <citation type="submission" date="2019-01" db="EMBL/GenBank/DDBJ databases">
        <title>A draft genome assembly of the solar-powered sea slug Elysia chlorotica.</title>
        <authorList>
            <person name="Cai H."/>
            <person name="Li Q."/>
            <person name="Fang X."/>
            <person name="Li J."/>
            <person name="Curtis N.E."/>
            <person name="Altenburger A."/>
            <person name="Shibata T."/>
            <person name="Feng M."/>
            <person name="Maeda T."/>
            <person name="Schwartz J.A."/>
            <person name="Shigenobu S."/>
            <person name="Lundholm N."/>
            <person name="Nishiyama T."/>
            <person name="Yang H."/>
            <person name="Hasebe M."/>
            <person name="Li S."/>
            <person name="Pierce S.K."/>
            <person name="Wang J."/>
        </authorList>
    </citation>
    <scope>NUCLEOTIDE SEQUENCE [LARGE SCALE GENOMIC DNA]</scope>
    <source>
        <strain evidence="9">EC2010</strain>
        <tissue evidence="9">Whole organism of an adult</tissue>
    </source>
</reference>
<keyword evidence="4 6" id="KW-1133">Transmembrane helix</keyword>
<feature type="region of interest" description="Disordered" evidence="5">
    <location>
        <begin position="1242"/>
        <end position="1270"/>
    </location>
</feature>
<evidence type="ECO:0000313" key="9">
    <source>
        <dbReference type="EMBL" id="RUS79988.1"/>
    </source>
</evidence>
<evidence type="ECO:0000256" key="2">
    <source>
        <dbReference type="ARBA" id="ARBA00022692"/>
    </source>
</evidence>
<feature type="transmembrane region" description="Helical" evidence="6">
    <location>
        <begin position="1811"/>
        <end position="1834"/>
    </location>
</feature>
<dbReference type="InterPro" id="IPR011651">
    <property type="entry name" value="Notch_ligand_N"/>
</dbReference>
<feature type="compositionally biased region" description="Basic and acidic residues" evidence="5">
    <location>
        <begin position="1724"/>
        <end position="1737"/>
    </location>
</feature>
<evidence type="ECO:0000259" key="8">
    <source>
        <dbReference type="Pfam" id="PF07657"/>
    </source>
</evidence>
<feature type="compositionally biased region" description="Basic residues" evidence="5">
    <location>
        <begin position="648"/>
        <end position="657"/>
    </location>
</feature>
<organism evidence="9 10">
    <name type="scientific">Elysia chlorotica</name>
    <name type="common">Eastern emerald elysia</name>
    <name type="synonym">Sea slug</name>
    <dbReference type="NCBI Taxonomy" id="188477"/>
    <lineage>
        <taxon>Eukaryota</taxon>
        <taxon>Metazoa</taxon>
        <taxon>Spiralia</taxon>
        <taxon>Lophotrochozoa</taxon>
        <taxon>Mollusca</taxon>
        <taxon>Gastropoda</taxon>
        <taxon>Heterobranchia</taxon>
        <taxon>Euthyneura</taxon>
        <taxon>Panpulmonata</taxon>
        <taxon>Sacoglossa</taxon>
        <taxon>Placobranchoidea</taxon>
        <taxon>Plakobranchidae</taxon>
        <taxon>Elysia</taxon>
    </lineage>
</organism>
<feature type="chain" id="PRO_5019513844" description="Notch ligand N-terminal domain-containing protein" evidence="7">
    <location>
        <begin position="25"/>
        <end position="1883"/>
    </location>
</feature>
<dbReference type="GO" id="GO:0016020">
    <property type="term" value="C:membrane"/>
    <property type="evidence" value="ECO:0007669"/>
    <property type="project" value="UniProtKB-SubCell"/>
</dbReference>
<dbReference type="OrthoDB" id="6162843at2759"/>
<feature type="compositionally biased region" description="Polar residues" evidence="5">
    <location>
        <begin position="1537"/>
        <end position="1547"/>
    </location>
</feature>
<evidence type="ECO:0000256" key="7">
    <source>
        <dbReference type="SAM" id="SignalP"/>
    </source>
</evidence>
<feature type="compositionally biased region" description="Polar residues" evidence="5">
    <location>
        <begin position="708"/>
        <end position="744"/>
    </location>
</feature>
<evidence type="ECO:0000256" key="3">
    <source>
        <dbReference type="ARBA" id="ARBA00022737"/>
    </source>
</evidence>
<keyword evidence="10" id="KW-1185">Reference proteome</keyword>
<feature type="compositionally biased region" description="Polar residues" evidence="5">
    <location>
        <begin position="1008"/>
        <end position="1021"/>
    </location>
</feature>
<feature type="region of interest" description="Disordered" evidence="5">
    <location>
        <begin position="1043"/>
        <end position="1076"/>
    </location>
</feature>
<feature type="compositionally biased region" description="Basic and acidic residues" evidence="5">
    <location>
        <begin position="439"/>
        <end position="452"/>
    </location>
</feature>
<name>A0A433TEJ2_ELYCH</name>
<gene>
    <name evidence="9" type="ORF">EGW08_012253</name>
</gene>
<feature type="region of interest" description="Disordered" evidence="5">
    <location>
        <begin position="1723"/>
        <end position="1747"/>
    </location>
</feature>
<keyword evidence="1" id="KW-0245">EGF-like domain</keyword>
<keyword evidence="3" id="KW-0677">Repeat</keyword>
<feature type="domain" description="Notch ligand N-terminal" evidence="8">
    <location>
        <begin position="25"/>
        <end position="69"/>
    </location>
</feature>
<dbReference type="Proteomes" id="UP000271974">
    <property type="component" value="Unassembled WGS sequence"/>
</dbReference>
<dbReference type="Gene3D" id="2.60.40.3510">
    <property type="match status" value="1"/>
</dbReference>
<feature type="region of interest" description="Disordered" evidence="5">
    <location>
        <begin position="531"/>
        <end position="550"/>
    </location>
</feature>
<sequence length="1883" mass="208339">MISARQTFCWILTVLVLLPREAGASGVLNIRITGFSNPRGYTFDGSCCDSTSRDLSGTCLDQCDYVMRLIVSGLGRANDHVFLFHRPLKYDSNDIAFEAGDSNMVLSVLFDQWPLDGQVKMNAFFYDYDDSDHTTTLVDWFETDLRYGSEVTGSDGVATRGQFRPETVIGNREQDKTVLTFEWAAMCQASAECSLFYPSQDHVTGWARAISHTQPPSGSSLVLAAHTAPTSYHGGLSFSSMGGLDLPGTVTDLDSERLVQGKATRPAGFHQSRRTQAAWPYSDSGEERNVAISQRPAGSMGETRGLDWTEHESSLVTADAVFLPSQDVRSKTSDQFYENRGIKLHPGRKGLYHQLRLKNANRFVRKEKFVPDNLGGENVYSEKPDIDSVSYGRKRHELNEHISKQKTTKEFVKITPEVSSYYVYVDPVKYPETEELYSDPDHTTAQHREHTTPDASESIAPQGDYTELEEYLDDSSLFLQLDALLTQENHLFHTTGKPPQELDVVRISLHDYGVENQQAPHEAARTRPFTVLPPRTTSSQSEVGSVENVESSDGAVAKSLSAYASEIFDRPDSRSTHSELETLLDSVSTKGVVSEIKPTSLKPGVDFSPRHQLTNALTKLKTEMPVERIPNGRKVGSFERKSESNKSRSAKRFHRKTVVNGSSPHNYPLTETPSKQDFKHDYLSGELLPELYNTQSWSTSRARAGFEPTSTDKPPESSSSGKTATRVSTQAVTSPQSQGAGQRTTWRKTLKGGHSDKDLAFESSKILTTTKNVDIYKIRENSEGLTRTIKTPFLGATIGSKYFKTKTSNSALTKTFLSSKPFNTEPSQRVVKAESVTDTNNLAESLPRERFTPQTLTSNFSQALLLSTTTHAPHSMFDSVMVHPQARLQPWQPSRESGGVDAVRVKGPTNTRKAETFPAQDAPSIWQSTKKNNNDFHLIDSLYHEKTNNKRGNIEIKSLNLSENKIFVSSTNRPTHQEASFPVSFTKQRDPTVKESNFTLAVDEYTKEQPSPQQNISTVNTGGPAIRDSQSTRVDAIATREPFSPSHDREWRDTDHRLNTSTDNSGTSRYREVTSPWSPSLPAFENIFGGEKTDDNLLQDIANSARPHRELAKVQNEETNNDGSHGIESTFTDKFLNNEWQYNILNLDVSTASSSVGRNDKFDNNIGTANKTANLMITSNTTQKRVRFLDNYFENKTVPDWALLRNSSQNVIQTNVTNDDQEEFNVPPITVYRSLETFNRTRPVSTATSEKPLSTSRTATGQSMALPSTTDSIETSPKLIDGNFYNLFTATDDVSFESIFRKIQAVSDKIKNVIGNKFHPTRNQKSSELDREFITQLGSRDSVPTLKPNSNSSELSQSTTNQNVYNRVVTVSNIRQKTHNTYVPELTDPGVSISPAATEPASPSISVVTGARPSSAAELPEAYIASIKADDDATVTTHDDGTTCEGDQACKTPRVTSSKNKTEEVTLSSLDLSRKYGDDNMSIIREGIAKLVNLSLGTLVLRGLPNVDRDSTKDQEDPMTFNQTHPETSAEHVPPVRSTTSNISTIGKTNSTHAHFYATTNDSRKEQIFLGNITSDAPWAKSSSTDHEQKQYDLDEQKLLNESLVANKTQGSSRSSPFPVTITESGGSSEHSAQTLDYALFGMDEDGNYVGASGKSMGPKPDPVPWNIHVKTNRLPNRSSPPNEKLLSKSFLPEVSLPENGFILHTKSPTENSQGGQSLFTKSTVREGSSEENRDRNFPQPKDQQANRLPALHIPHTALFTPGPTESAHAGRTNVNPLTVDHNVSLPQPVKRYGSPRASLTDVGQALTRHWPAVLGVTTGTVFLLTALITSMLCRQRRLLVQRSRWVDSPQHLNEPPSVVSEYGTCSATSLSSDLTRSSANLV</sequence>
<feature type="region of interest" description="Disordered" evidence="5">
    <location>
        <begin position="262"/>
        <end position="288"/>
    </location>
</feature>
<feature type="region of interest" description="Disordered" evidence="5">
    <location>
        <begin position="1507"/>
        <end position="1547"/>
    </location>
</feature>
<feature type="signal peptide" evidence="7">
    <location>
        <begin position="1"/>
        <end position="24"/>
    </location>
</feature>
<comment type="caution">
    <text evidence="9">The sequence shown here is derived from an EMBL/GenBank/DDBJ whole genome shotgun (WGS) entry which is preliminary data.</text>
</comment>
<dbReference type="Pfam" id="PF07657">
    <property type="entry name" value="MNNL"/>
    <property type="match status" value="1"/>
</dbReference>
<feature type="region of interest" description="Disordered" evidence="5">
    <location>
        <begin position="627"/>
        <end position="675"/>
    </location>
</feature>
<keyword evidence="2 6" id="KW-0812">Transmembrane</keyword>
<dbReference type="STRING" id="188477.A0A433TEJ2"/>